<organism evidence="3">
    <name type="scientific">Gongylonema pulchrum</name>
    <dbReference type="NCBI Taxonomy" id="637853"/>
    <lineage>
        <taxon>Eukaryota</taxon>
        <taxon>Metazoa</taxon>
        <taxon>Ecdysozoa</taxon>
        <taxon>Nematoda</taxon>
        <taxon>Chromadorea</taxon>
        <taxon>Rhabditida</taxon>
        <taxon>Spirurina</taxon>
        <taxon>Spiruromorpha</taxon>
        <taxon>Spiruroidea</taxon>
        <taxon>Gongylonematidae</taxon>
        <taxon>Gongylonema</taxon>
    </lineage>
</organism>
<proteinExistence type="predicted"/>
<dbReference type="AlphaFoldDB" id="A0A183DGV7"/>
<keyword evidence="2" id="KW-1185">Reference proteome</keyword>
<evidence type="ECO:0000313" key="3">
    <source>
        <dbReference type="WBParaSite" id="GPUH_0000795701-mRNA-1"/>
    </source>
</evidence>
<sequence length="79" mass="8991">MTNMSVDRKAAARRVKANLTSPLEMKNAKGRLIPRNIAKPYCERHDGAQVKKTRVPKTKIPHVVEQQRNKSQVNPKMSL</sequence>
<dbReference type="EMBL" id="UYRT01021853">
    <property type="protein sequence ID" value="VDK60225.1"/>
    <property type="molecule type" value="Genomic_DNA"/>
</dbReference>
<protein>
    <submittedName>
        <fullName evidence="3">Small basic protein</fullName>
    </submittedName>
</protein>
<dbReference type="Proteomes" id="UP000271098">
    <property type="component" value="Unassembled WGS sequence"/>
</dbReference>
<reference evidence="1 2" key="2">
    <citation type="submission" date="2018-11" db="EMBL/GenBank/DDBJ databases">
        <authorList>
            <consortium name="Pathogen Informatics"/>
        </authorList>
    </citation>
    <scope>NUCLEOTIDE SEQUENCE [LARGE SCALE GENOMIC DNA]</scope>
</reference>
<dbReference type="WBParaSite" id="GPUH_0000795701-mRNA-1">
    <property type="protein sequence ID" value="GPUH_0000795701-mRNA-1"/>
    <property type="gene ID" value="GPUH_0000795701"/>
</dbReference>
<gene>
    <name evidence="1" type="ORF">GPUH_LOCUS7949</name>
</gene>
<evidence type="ECO:0000313" key="1">
    <source>
        <dbReference type="EMBL" id="VDK60225.1"/>
    </source>
</evidence>
<evidence type="ECO:0000313" key="2">
    <source>
        <dbReference type="Proteomes" id="UP000271098"/>
    </source>
</evidence>
<accession>A0A183DGV7</accession>
<name>A0A183DGV7_9BILA</name>
<reference evidence="3" key="1">
    <citation type="submission" date="2016-06" db="UniProtKB">
        <authorList>
            <consortium name="WormBaseParasite"/>
        </authorList>
    </citation>
    <scope>IDENTIFICATION</scope>
</reference>